<dbReference type="AlphaFoldDB" id="A0A165FY08"/>
<accession>A0A165FY08</accession>
<sequence length="484" mass="54592">MSRPNANPESAVYRCPTEIWEQILITLVYSSRTHPVYNQHVMPLSRGGHARYSFHFSFDEVYQPHTTAWRDWCEDVRFKVEPTSIVTLNSLDWSYRLVCRAWSRFLLPFLLDTIRIHRNYTELDEVLAMLGTNGGSQLRGHYVRCLLVQIGYLQDWDIKEPDTAIATATMAKLFKRCPKLEELRYIDDVILPSPDLTMSVCSNLQRIALSWSTSIDAASFLDFCASLPSLYLLDLSRHNADTSRPGNTRNSFRWHLGTLTHLVLRLDSSWMRHITACALPRLQHLYALVSSLEEPQDGGEHAEHFFHLNGAKLRSIVFAHTTVPTRNDLELVVLELCPNVEEYTTCFPFIHSDTPFPVLAQLRSLGLSGFGLDEQAAQVLGLSDIGIAGLPEATLAFFSKLNRVNTPSLAVIKALDLESHKARDTAWTKTISAVTEICQARGIRFQDALERPVFLPSVHTANPVSFLASGFTSRPAPSRFPSHG</sequence>
<evidence type="ECO:0008006" key="3">
    <source>
        <dbReference type="Google" id="ProtNLM"/>
    </source>
</evidence>
<gene>
    <name evidence="1" type="ORF">CALCODRAFT_287430</name>
</gene>
<organism evidence="1 2">
    <name type="scientific">Calocera cornea HHB12733</name>
    <dbReference type="NCBI Taxonomy" id="1353952"/>
    <lineage>
        <taxon>Eukaryota</taxon>
        <taxon>Fungi</taxon>
        <taxon>Dikarya</taxon>
        <taxon>Basidiomycota</taxon>
        <taxon>Agaricomycotina</taxon>
        <taxon>Dacrymycetes</taxon>
        <taxon>Dacrymycetales</taxon>
        <taxon>Dacrymycetaceae</taxon>
        <taxon>Calocera</taxon>
    </lineage>
</organism>
<name>A0A165FY08_9BASI</name>
<dbReference type="Proteomes" id="UP000076842">
    <property type="component" value="Unassembled WGS sequence"/>
</dbReference>
<keyword evidence="2" id="KW-1185">Reference proteome</keyword>
<protein>
    <recommendedName>
        <fullName evidence="3">F-box domain-containing protein</fullName>
    </recommendedName>
</protein>
<dbReference type="InterPro" id="IPR032675">
    <property type="entry name" value="LRR_dom_sf"/>
</dbReference>
<dbReference type="SUPFAM" id="SSF52047">
    <property type="entry name" value="RNI-like"/>
    <property type="match status" value="1"/>
</dbReference>
<evidence type="ECO:0000313" key="2">
    <source>
        <dbReference type="Proteomes" id="UP000076842"/>
    </source>
</evidence>
<dbReference type="OrthoDB" id="10427860at2759"/>
<proteinExistence type="predicted"/>
<evidence type="ECO:0000313" key="1">
    <source>
        <dbReference type="EMBL" id="KZT57354.1"/>
    </source>
</evidence>
<dbReference type="Gene3D" id="3.80.10.10">
    <property type="entry name" value="Ribonuclease Inhibitor"/>
    <property type="match status" value="1"/>
</dbReference>
<reference evidence="1 2" key="1">
    <citation type="journal article" date="2016" name="Mol. Biol. Evol.">
        <title>Comparative Genomics of Early-Diverging Mushroom-Forming Fungi Provides Insights into the Origins of Lignocellulose Decay Capabilities.</title>
        <authorList>
            <person name="Nagy L.G."/>
            <person name="Riley R."/>
            <person name="Tritt A."/>
            <person name="Adam C."/>
            <person name="Daum C."/>
            <person name="Floudas D."/>
            <person name="Sun H."/>
            <person name="Yadav J.S."/>
            <person name="Pangilinan J."/>
            <person name="Larsson K.H."/>
            <person name="Matsuura K."/>
            <person name="Barry K."/>
            <person name="Labutti K."/>
            <person name="Kuo R."/>
            <person name="Ohm R.A."/>
            <person name="Bhattacharya S.S."/>
            <person name="Shirouzu T."/>
            <person name="Yoshinaga Y."/>
            <person name="Martin F.M."/>
            <person name="Grigoriev I.V."/>
            <person name="Hibbett D.S."/>
        </authorList>
    </citation>
    <scope>NUCLEOTIDE SEQUENCE [LARGE SCALE GENOMIC DNA]</scope>
    <source>
        <strain evidence="1 2">HHB12733</strain>
    </source>
</reference>
<dbReference type="EMBL" id="KV423965">
    <property type="protein sequence ID" value="KZT57354.1"/>
    <property type="molecule type" value="Genomic_DNA"/>
</dbReference>
<dbReference type="InParanoid" id="A0A165FY08"/>